<dbReference type="Pfam" id="PF05235">
    <property type="entry name" value="CHAD"/>
    <property type="match status" value="1"/>
</dbReference>
<dbReference type="Proteomes" id="UP000184603">
    <property type="component" value="Unassembled WGS sequence"/>
</dbReference>
<name>A0A1M7YDE7_9BACT</name>
<dbReference type="PANTHER" id="PTHR39339">
    <property type="entry name" value="SLR1444 PROTEIN"/>
    <property type="match status" value="1"/>
</dbReference>
<dbReference type="EMBL" id="FRFE01000019">
    <property type="protein sequence ID" value="SHO50538.1"/>
    <property type="molecule type" value="Genomic_DNA"/>
</dbReference>
<dbReference type="SMART" id="SM00880">
    <property type="entry name" value="CHAD"/>
    <property type="match status" value="1"/>
</dbReference>
<dbReference type="STRING" id="1121416.SAMN02745220_03517"/>
<keyword evidence="3" id="KW-1185">Reference proteome</keyword>
<dbReference type="AlphaFoldDB" id="A0A1M7YDE7"/>
<reference evidence="2 3" key="1">
    <citation type="submission" date="2016-12" db="EMBL/GenBank/DDBJ databases">
        <authorList>
            <person name="Song W.-J."/>
            <person name="Kurnit D.M."/>
        </authorList>
    </citation>
    <scope>NUCLEOTIDE SEQUENCE [LARGE SCALE GENOMIC DNA]</scope>
    <source>
        <strain evidence="2 3">DSM 18488</strain>
    </source>
</reference>
<dbReference type="RefSeq" id="WP_073614970.1">
    <property type="nucleotide sequence ID" value="NZ_FRFE01000019.1"/>
</dbReference>
<proteinExistence type="predicted"/>
<dbReference type="PROSITE" id="PS51708">
    <property type="entry name" value="CHAD"/>
    <property type="match status" value="1"/>
</dbReference>
<accession>A0A1M7YDE7</accession>
<feature type="domain" description="CHAD" evidence="1">
    <location>
        <begin position="212"/>
        <end position="500"/>
    </location>
</feature>
<organism evidence="2 3">
    <name type="scientific">Desulfopila aestuarii DSM 18488</name>
    <dbReference type="NCBI Taxonomy" id="1121416"/>
    <lineage>
        <taxon>Bacteria</taxon>
        <taxon>Pseudomonadati</taxon>
        <taxon>Thermodesulfobacteriota</taxon>
        <taxon>Desulfobulbia</taxon>
        <taxon>Desulfobulbales</taxon>
        <taxon>Desulfocapsaceae</taxon>
        <taxon>Desulfopila</taxon>
    </lineage>
</organism>
<sequence length="522" mass="60465">MNGGQPFLIPRQLDVADLLASTGELFTVQESGEESFKGIYYDTFDWRLFAADLRFSRRGRLYFLQNRLGDSLVEAGVGPRRKKLFWWDFPEGELRNLLLPVVEQRALLPQFTLAGRMRRVNLLNKDEKTVVRLVFQEITGQAQEQRFILEPIVLVEPLRGYEKQLQQVRRLLEDAGLSEITDGYDPVAMAQTALSIDPRDTSSKFSVELAYGETVAEAVRDICLHLRSTMLLNVSGTLEDIDSEFLHDLRVSVRRTRSLLSLMKKQLPVEGVKHFQAEFKWLGNVTGPVRDLDVYLLKEQEYRDLLPEELQAGLTLFFKDLSRRRKRALKKLRVHLRSARFIKLLQNWEVFLRGLPEQPDYPQGKRRCRSVADAIISKRMNRILRQGQAITAETPDEMLHELRIEGKKFRYLLEFFRSLFERDAVDEYLKHMKKLQNTLGDFNDLAVQKDMLSRQLQNLEPITRTRLATAAALGGLIVQLHTHQRQVRGRFEETFNAFASEENVQLMEKILAGIDEESSVEN</sequence>
<evidence type="ECO:0000313" key="2">
    <source>
        <dbReference type="EMBL" id="SHO50538.1"/>
    </source>
</evidence>
<evidence type="ECO:0000259" key="1">
    <source>
        <dbReference type="PROSITE" id="PS51708"/>
    </source>
</evidence>
<evidence type="ECO:0000313" key="3">
    <source>
        <dbReference type="Proteomes" id="UP000184603"/>
    </source>
</evidence>
<dbReference type="InterPro" id="IPR038186">
    <property type="entry name" value="CHAD_dom_sf"/>
</dbReference>
<gene>
    <name evidence="2" type="ORF">SAMN02745220_03517</name>
</gene>
<dbReference type="Gene3D" id="1.40.20.10">
    <property type="entry name" value="CHAD domain"/>
    <property type="match status" value="1"/>
</dbReference>
<dbReference type="PANTHER" id="PTHR39339:SF1">
    <property type="entry name" value="CHAD DOMAIN-CONTAINING PROTEIN"/>
    <property type="match status" value="1"/>
</dbReference>
<dbReference type="OrthoDB" id="9777271at2"/>
<dbReference type="InterPro" id="IPR007899">
    <property type="entry name" value="CHAD_dom"/>
</dbReference>
<protein>
    <submittedName>
        <fullName evidence="2">CHAD domain-containing protein</fullName>
    </submittedName>
</protein>